<evidence type="ECO:0000256" key="6">
    <source>
        <dbReference type="SAM" id="SignalP"/>
    </source>
</evidence>
<keyword evidence="4" id="KW-0998">Cell outer membrane</keyword>
<dbReference type="Pfam" id="PF13505">
    <property type="entry name" value="OMP_b-brl"/>
    <property type="match status" value="1"/>
</dbReference>
<dbReference type="InterPro" id="IPR027385">
    <property type="entry name" value="Beta-barrel_OMP"/>
</dbReference>
<feature type="chain" id="PRO_5001756404" description="Outer membrane protein beta-barrel domain-containing protein" evidence="6">
    <location>
        <begin position="22"/>
        <end position="205"/>
    </location>
</feature>
<evidence type="ECO:0000256" key="3">
    <source>
        <dbReference type="ARBA" id="ARBA00023136"/>
    </source>
</evidence>
<evidence type="ECO:0000259" key="7">
    <source>
        <dbReference type="Pfam" id="PF13505"/>
    </source>
</evidence>
<evidence type="ECO:0000256" key="4">
    <source>
        <dbReference type="ARBA" id="ARBA00023237"/>
    </source>
</evidence>
<organism evidence="8 9">
    <name type="scientific">Agrobacterium rubi TR3 = NBRC 13261</name>
    <dbReference type="NCBI Taxonomy" id="1368415"/>
    <lineage>
        <taxon>Bacteria</taxon>
        <taxon>Pseudomonadati</taxon>
        <taxon>Pseudomonadota</taxon>
        <taxon>Alphaproteobacteria</taxon>
        <taxon>Hyphomicrobiales</taxon>
        <taxon>Rhizobiaceae</taxon>
        <taxon>Rhizobium/Agrobacterium group</taxon>
        <taxon>Agrobacterium</taxon>
    </lineage>
</organism>
<dbReference type="Gene3D" id="2.40.160.20">
    <property type="match status" value="1"/>
</dbReference>
<dbReference type="InterPro" id="IPR051692">
    <property type="entry name" value="OMP-like"/>
</dbReference>
<accession>A0A081D174</accession>
<dbReference type="AlphaFoldDB" id="A0A081D174"/>
<keyword evidence="3" id="KW-0472">Membrane</keyword>
<dbReference type="InterPro" id="IPR011250">
    <property type="entry name" value="OMP/PagP_B-barrel"/>
</dbReference>
<evidence type="ECO:0000256" key="5">
    <source>
        <dbReference type="ARBA" id="ARBA00038306"/>
    </source>
</evidence>
<evidence type="ECO:0000313" key="9">
    <source>
        <dbReference type="Proteomes" id="UP000028701"/>
    </source>
</evidence>
<gene>
    <name evidence="8" type="ORF">RRU01S_27_00580</name>
</gene>
<reference evidence="8 9" key="1">
    <citation type="submission" date="2014-08" db="EMBL/GenBank/DDBJ databases">
        <title>Whole genome shotgun sequence of Rhizobium rubi NBRC 13261.</title>
        <authorList>
            <person name="Katano-Makiyama Y."/>
            <person name="Hosoyama A."/>
            <person name="Hashimoto M."/>
            <person name="Hosoyama Y."/>
            <person name="Noguchi M."/>
            <person name="Tsuchikane K."/>
            <person name="Uohara A."/>
            <person name="Ohji S."/>
            <person name="Ichikawa N."/>
            <person name="Kimura A."/>
            <person name="Yamazoe A."/>
            <person name="Fujita N."/>
        </authorList>
    </citation>
    <scope>NUCLEOTIDE SEQUENCE [LARGE SCALE GENOMIC DNA]</scope>
    <source>
        <strain evidence="8 9">NBRC 13261</strain>
    </source>
</reference>
<dbReference type="RefSeq" id="WP_045232106.1">
    <property type="nucleotide sequence ID" value="NZ_BBJU01000027.1"/>
</dbReference>
<evidence type="ECO:0000256" key="2">
    <source>
        <dbReference type="ARBA" id="ARBA00022729"/>
    </source>
</evidence>
<proteinExistence type="inferred from homology"/>
<comment type="caution">
    <text evidence="8">The sequence shown here is derived from an EMBL/GenBank/DDBJ whole genome shotgun (WGS) entry which is preliminary data.</text>
</comment>
<protein>
    <recommendedName>
        <fullName evidence="7">Outer membrane protein beta-barrel domain-containing protein</fullName>
    </recommendedName>
</protein>
<feature type="signal peptide" evidence="6">
    <location>
        <begin position="1"/>
        <end position="21"/>
    </location>
</feature>
<dbReference type="GO" id="GO:0009279">
    <property type="term" value="C:cell outer membrane"/>
    <property type="evidence" value="ECO:0007669"/>
    <property type="project" value="UniProtKB-SubCell"/>
</dbReference>
<dbReference type="OrthoDB" id="9815357at2"/>
<feature type="domain" description="Outer membrane protein beta-barrel" evidence="7">
    <location>
        <begin position="23"/>
        <end position="205"/>
    </location>
</feature>
<evidence type="ECO:0000256" key="1">
    <source>
        <dbReference type="ARBA" id="ARBA00004442"/>
    </source>
</evidence>
<dbReference type="eggNOG" id="COG3637">
    <property type="taxonomic scope" value="Bacteria"/>
</dbReference>
<sequence length="205" mass="21851">MKLKIFALAALAVSSAAPVVAADIVYEQPSAPNEQQVSSLYDWSGFYLGAQGGYSWNQATIFGSDVDLDSGSAGAHAGYNFQRGNIVFGIENDFNYNFEESSGANVEWDASGRGRVGYAWDRTLFFATAGIAAAGVKVDVPGADKKDDILIGWTAGGGVEYAFTDNILVRGEYRYSDFGNKDFGSAVGEIGATQHKVMLGASYKF</sequence>
<dbReference type="SUPFAM" id="SSF56925">
    <property type="entry name" value="OMPA-like"/>
    <property type="match status" value="1"/>
</dbReference>
<dbReference type="PANTHER" id="PTHR34001">
    <property type="entry name" value="BLL7405 PROTEIN"/>
    <property type="match status" value="1"/>
</dbReference>
<keyword evidence="2 6" id="KW-0732">Signal</keyword>
<comment type="similarity">
    <text evidence="5">Belongs to the Omp25/RopB family.</text>
</comment>
<evidence type="ECO:0000313" key="8">
    <source>
        <dbReference type="EMBL" id="GAK72670.1"/>
    </source>
</evidence>
<dbReference type="EMBL" id="BBJU01000027">
    <property type="protein sequence ID" value="GAK72670.1"/>
    <property type="molecule type" value="Genomic_DNA"/>
</dbReference>
<dbReference type="PANTHER" id="PTHR34001:SF3">
    <property type="entry name" value="BLL7405 PROTEIN"/>
    <property type="match status" value="1"/>
</dbReference>
<name>A0A081D174_9HYPH</name>
<dbReference type="Proteomes" id="UP000028701">
    <property type="component" value="Unassembled WGS sequence"/>
</dbReference>
<comment type="subcellular location">
    <subcellularLocation>
        <location evidence="1">Cell outer membrane</location>
    </subcellularLocation>
</comment>